<reference evidence="2" key="1">
    <citation type="journal article" date="2015" name="Genome Announc.">
        <title>Draft Genome Sequence of Bacteroidales Strain TBC1, a Novel Isolate from a Methanogenic Wastewater Treatment System.</title>
        <authorList>
            <person name="Tourlousse D.M."/>
            <person name="Matsuura N."/>
            <person name="Sun L."/>
            <person name="Toyonaga M."/>
            <person name="Kuroda K."/>
            <person name="Ohashi A."/>
            <person name="Cruz R."/>
            <person name="Yamaguchi T."/>
            <person name="Sekiguchi Y."/>
        </authorList>
    </citation>
    <scope>NUCLEOTIDE SEQUENCE [LARGE SCALE GENOMIC DNA]</scope>
    <source>
        <strain evidence="2">TBC1</strain>
    </source>
</reference>
<evidence type="ECO:0000313" key="3">
    <source>
        <dbReference type="Proteomes" id="UP000053091"/>
    </source>
</evidence>
<keyword evidence="1" id="KW-0812">Transmembrane</keyword>
<feature type="transmembrane region" description="Helical" evidence="1">
    <location>
        <begin position="130"/>
        <end position="151"/>
    </location>
</feature>
<feature type="transmembrane region" description="Helical" evidence="1">
    <location>
        <begin position="106"/>
        <end position="124"/>
    </location>
</feature>
<dbReference type="PROSITE" id="PS51257">
    <property type="entry name" value="PROKAR_LIPOPROTEIN"/>
    <property type="match status" value="1"/>
</dbReference>
<feature type="transmembrane region" description="Helical" evidence="1">
    <location>
        <begin position="12"/>
        <end position="34"/>
    </location>
</feature>
<dbReference type="Proteomes" id="UP000053091">
    <property type="component" value="Unassembled WGS sequence"/>
</dbReference>
<organism evidence="2">
    <name type="scientific">Lentimicrobium saccharophilum</name>
    <dbReference type="NCBI Taxonomy" id="1678841"/>
    <lineage>
        <taxon>Bacteria</taxon>
        <taxon>Pseudomonadati</taxon>
        <taxon>Bacteroidota</taxon>
        <taxon>Bacteroidia</taxon>
        <taxon>Bacteroidales</taxon>
        <taxon>Lentimicrobiaceae</taxon>
        <taxon>Lentimicrobium</taxon>
    </lineage>
</organism>
<proteinExistence type="predicted"/>
<dbReference type="RefSeq" id="WP_137305597.1">
    <property type="nucleotide sequence ID" value="NZ_DF968182.1"/>
</dbReference>
<accession>A0A0S7BU96</accession>
<sequence>MEKPQNKQWNVVKTWIILTVLFLFGCFTPALSGIDGMNGGFAIITICGFLVICGIIVIAVYLKRARQLDRMISDDQNLARWEIDKPLWDRYIELDFSEDKSISKGTFILISVISVVIGIALSLLAGDILMLYICLGIIAILIIPAFTFPWFRKRNKLKSPALVIISEYSVYVGGAYNNWNMLGSKLDGISLDKTDKLLLMRFNMSYPARTGIEHYEIRVPVPEDREEEASRIREHFGY</sequence>
<dbReference type="EMBL" id="DF968182">
    <property type="protein sequence ID" value="GAP44029.1"/>
    <property type="molecule type" value="Genomic_DNA"/>
</dbReference>
<dbReference type="AlphaFoldDB" id="A0A0S7BU96"/>
<evidence type="ECO:0000256" key="1">
    <source>
        <dbReference type="SAM" id="Phobius"/>
    </source>
</evidence>
<keyword evidence="1" id="KW-1133">Transmembrane helix</keyword>
<evidence type="ECO:0000313" key="2">
    <source>
        <dbReference type="EMBL" id="GAP44029.1"/>
    </source>
</evidence>
<keyword evidence="1" id="KW-0472">Membrane</keyword>
<gene>
    <name evidence="2" type="ORF">TBC1_112190</name>
</gene>
<name>A0A0S7BU96_9BACT</name>
<dbReference type="STRING" id="1678841.TBC1_112190"/>
<keyword evidence="3" id="KW-1185">Reference proteome</keyword>
<protein>
    <submittedName>
        <fullName evidence="2">Uncharacterized protein</fullName>
    </submittedName>
</protein>
<feature type="transmembrane region" description="Helical" evidence="1">
    <location>
        <begin position="40"/>
        <end position="62"/>
    </location>
</feature>